<feature type="signal peptide" evidence="9">
    <location>
        <begin position="1"/>
        <end position="22"/>
    </location>
</feature>
<dbReference type="InterPro" id="IPR008979">
    <property type="entry name" value="Galactose-bd-like_sf"/>
</dbReference>
<comment type="catalytic activity">
    <reaction evidence="1 8">
        <text>Hydrolysis of terminal, non-reducing alpha-D-galactose residues in alpha-D-galactosides, including galactose oligosaccharides, galactomannans and galactolipids.</text>
        <dbReference type="EC" id="3.2.1.22"/>
    </reaction>
</comment>
<evidence type="ECO:0000256" key="5">
    <source>
        <dbReference type="ARBA" id="ARBA00022801"/>
    </source>
</evidence>
<dbReference type="InterPro" id="IPR002241">
    <property type="entry name" value="Glyco_hydro_27"/>
</dbReference>
<comment type="similarity">
    <text evidence="2 8">Belongs to the glycosyl hydrolase 27 family.</text>
</comment>
<dbReference type="CDD" id="cd14792">
    <property type="entry name" value="GH27"/>
    <property type="match status" value="1"/>
</dbReference>
<dbReference type="AlphaFoldDB" id="A0A316I577"/>
<reference evidence="11 12" key="1">
    <citation type="submission" date="2018-05" db="EMBL/GenBank/DDBJ databases">
        <title>Genomic Encyclopedia of Type Strains, Phase IV (KMG-IV): sequencing the most valuable type-strain genomes for metagenomic binning, comparative biology and taxonomic classification.</title>
        <authorList>
            <person name="Goeker M."/>
        </authorList>
    </citation>
    <scope>NUCLEOTIDE SEQUENCE [LARGE SCALE GENOMIC DNA]</scope>
    <source>
        <strain evidence="11 12">DSM 45480</strain>
    </source>
</reference>
<name>A0A316I577_9PSEU</name>
<feature type="chain" id="PRO_5016332714" description="Alpha-galactosidase" evidence="9">
    <location>
        <begin position="23"/>
        <end position="666"/>
    </location>
</feature>
<dbReference type="Proteomes" id="UP000246005">
    <property type="component" value="Unassembled WGS sequence"/>
</dbReference>
<dbReference type="Gene3D" id="2.60.40.1180">
    <property type="entry name" value="Golgi alpha-mannosidase II"/>
    <property type="match status" value="1"/>
</dbReference>
<dbReference type="SMART" id="SM00776">
    <property type="entry name" value="NPCBM"/>
    <property type="match status" value="1"/>
</dbReference>
<dbReference type="SUPFAM" id="SSF49785">
    <property type="entry name" value="Galactose-binding domain-like"/>
    <property type="match status" value="1"/>
</dbReference>
<evidence type="ECO:0000313" key="11">
    <source>
        <dbReference type="EMBL" id="PWK87874.1"/>
    </source>
</evidence>
<dbReference type="GO" id="GO:0004557">
    <property type="term" value="F:alpha-galactosidase activity"/>
    <property type="evidence" value="ECO:0007669"/>
    <property type="project" value="UniProtKB-EC"/>
</dbReference>
<comment type="caution">
    <text evidence="11">The sequence shown here is derived from an EMBL/GenBank/DDBJ whole genome shotgun (WGS) entry which is preliminary data.</text>
</comment>
<dbReference type="InterPro" id="IPR041233">
    <property type="entry name" value="Melibiase_C"/>
</dbReference>
<evidence type="ECO:0000256" key="8">
    <source>
        <dbReference type="RuleBase" id="RU361168"/>
    </source>
</evidence>
<evidence type="ECO:0000313" key="12">
    <source>
        <dbReference type="Proteomes" id="UP000246005"/>
    </source>
</evidence>
<dbReference type="PRINTS" id="PR00740">
    <property type="entry name" value="GLHYDRLASE27"/>
</dbReference>
<gene>
    <name evidence="11" type="ORF">C8D88_10370</name>
</gene>
<protein>
    <recommendedName>
        <fullName evidence="3 8">Alpha-galactosidase</fullName>
        <ecNumber evidence="3 8">3.2.1.22</ecNumber>
    </recommendedName>
    <alternativeName>
        <fullName evidence="8">Melibiase</fullName>
    </alternativeName>
</protein>
<dbReference type="SUPFAM" id="SSF51011">
    <property type="entry name" value="Glycosyl hydrolase domain"/>
    <property type="match status" value="1"/>
</dbReference>
<dbReference type="PANTHER" id="PTHR11452:SF75">
    <property type="entry name" value="ALPHA-GALACTOSIDASE MEL1"/>
    <property type="match status" value="1"/>
</dbReference>
<dbReference type="Pfam" id="PF10633">
    <property type="entry name" value="NPCBM_assoc"/>
    <property type="match status" value="1"/>
</dbReference>
<dbReference type="FunFam" id="2.60.40.1180:FF:000008">
    <property type="entry name" value="Alpha-galactosidase"/>
    <property type="match status" value="1"/>
</dbReference>
<keyword evidence="7 8" id="KW-0326">Glycosidase</keyword>
<dbReference type="InterPro" id="IPR038637">
    <property type="entry name" value="NPCBM_sf"/>
</dbReference>
<evidence type="ECO:0000256" key="7">
    <source>
        <dbReference type="ARBA" id="ARBA00023295"/>
    </source>
</evidence>
<sequence>MRSLLTALALVAASVAAPAAQADPGPAVDPALALTPPMGFNNWNTTGCDINEQMIRDMADIFVSKGLKDVGYQYVNVDDCWADLTRDPATGRLRNHPTRFPGGMKALADYIHARGLKFGIYTSAGTLTCAKTMPGSLDHEEIDAQTFADWGVDYLKYDNCNNEGRPALERYTKMRDALKKTGRPIVYSICEWGQNKPWEWGKGVGHLWRTTGDINDTWSKTVEIIKLNAPLDAYAGPGHWNDPDMLEVGNGKQTTTEYQSHFALWSIMAAPLLIGADLRKISPEHLDILRNKEIIAINQDRLGVQGKVIYQKDGHWVFVKPLANGDKAVALFNESEVNATISTTAREIGLPRSVGYTVRDLWQHKNFQSAGKISASLPPHGTAIFRVKASQDWYQHEPAIDTSLDIAQQYAGIPSTITPAGEPFVATVTATNQAPIPVLDASTTFRAPAGWKVEKLSSERAPVLLTSQSVQSKWKVTPPAGAVPGTHVLNGSLGATWVGRGKLTRPVTSPALVPVAPPSGGSLWASDVTFTTERSGYGPVERDRSNGGYVGGDGKTLTINGKTYEKGLGTHANAELILYVGGRCTSFSSDVGIDDERDVNQQGSAIFEIWADGTRVASSGLRTWKDDAVSISGSLQGAKFLRLVVNDSGDGVRFDRGDFAGAKLTC</sequence>
<dbReference type="GO" id="GO:0016052">
    <property type="term" value="P:carbohydrate catabolic process"/>
    <property type="evidence" value="ECO:0007669"/>
    <property type="project" value="UniProtKB-ARBA"/>
</dbReference>
<dbReference type="PANTHER" id="PTHR11452">
    <property type="entry name" value="ALPHA-GALACTOSIDASE/ALPHA-N-ACETYLGALACTOSAMINIDASE"/>
    <property type="match status" value="1"/>
</dbReference>
<dbReference type="InterPro" id="IPR000111">
    <property type="entry name" value="Glyco_hydro_27/36_CS"/>
</dbReference>
<dbReference type="Pfam" id="PF08305">
    <property type="entry name" value="NPCBM"/>
    <property type="match status" value="1"/>
</dbReference>
<dbReference type="InterPro" id="IPR013785">
    <property type="entry name" value="Aldolase_TIM"/>
</dbReference>
<evidence type="ECO:0000256" key="2">
    <source>
        <dbReference type="ARBA" id="ARBA00009743"/>
    </source>
</evidence>
<evidence type="ECO:0000256" key="6">
    <source>
        <dbReference type="ARBA" id="ARBA00023157"/>
    </source>
</evidence>
<feature type="domain" description="Glycosyl hydrolase family 98 putative carbohydrate-binding module" evidence="10">
    <location>
        <begin position="519"/>
        <end position="666"/>
    </location>
</feature>
<dbReference type="Pfam" id="PF17801">
    <property type="entry name" value="Melibiase_C"/>
    <property type="match status" value="1"/>
</dbReference>
<evidence type="ECO:0000259" key="10">
    <source>
        <dbReference type="SMART" id="SM00776"/>
    </source>
</evidence>
<dbReference type="Gene3D" id="3.20.20.70">
    <property type="entry name" value="Aldolase class I"/>
    <property type="match status" value="1"/>
</dbReference>
<evidence type="ECO:0000256" key="9">
    <source>
        <dbReference type="SAM" id="SignalP"/>
    </source>
</evidence>
<dbReference type="Gene3D" id="2.60.120.1060">
    <property type="entry name" value="NPCBM/NEW2 domain"/>
    <property type="match status" value="1"/>
</dbReference>
<keyword evidence="5 8" id="KW-0378">Hydrolase</keyword>
<dbReference type="InterPro" id="IPR013222">
    <property type="entry name" value="Glyco_hyd_98_carb-bd"/>
</dbReference>
<organism evidence="11 12">
    <name type="scientific">Lentzea atacamensis</name>
    <dbReference type="NCBI Taxonomy" id="531938"/>
    <lineage>
        <taxon>Bacteria</taxon>
        <taxon>Bacillati</taxon>
        <taxon>Actinomycetota</taxon>
        <taxon>Actinomycetes</taxon>
        <taxon>Pseudonocardiales</taxon>
        <taxon>Pseudonocardiaceae</taxon>
        <taxon>Lentzea</taxon>
    </lineage>
</organism>
<evidence type="ECO:0000256" key="4">
    <source>
        <dbReference type="ARBA" id="ARBA00022729"/>
    </source>
</evidence>
<dbReference type="SUPFAM" id="SSF51445">
    <property type="entry name" value="(Trans)glycosidases"/>
    <property type="match status" value="1"/>
</dbReference>
<dbReference type="InterPro" id="IPR017853">
    <property type="entry name" value="GH"/>
</dbReference>
<evidence type="ECO:0000256" key="1">
    <source>
        <dbReference type="ARBA" id="ARBA00001255"/>
    </source>
</evidence>
<proteinExistence type="inferred from homology"/>
<dbReference type="InterPro" id="IPR018905">
    <property type="entry name" value="A-galactase_NEW3"/>
</dbReference>
<keyword evidence="6 8" id="KW-1015">Disulfide bond</keyword>
<dbReference type="InterPro" id="IPR013780">
    <property type="entry name" value="Glyco_hydro_b"/>
</dbReference>
<evidence type="ECO:0000256" key="3">
    <source>
        <dbReference type="ARBA" id="ARBA00012755"/>
    </source>
</evidence>
<dbReference type="EMBL" id="QGHB01000003">
    <property type="protein sequence ID" value="PWK87874.1"/>
    <property type="molecule type" value="Genomic_DNA"/>
</dbReference>
<dbReference type="PROSITE" id="PS00512">
    <property type="entry name" value="ALPHA_GALACTOSIDASE"/>
    <property type="match status" value="1"/>
</dbReference>
<dbReference type="EC" id="3.2.1.22" evidence="3 8"/>
<dbReference type="FunFam" id="3.20.20.70:FF:000202">
    <property type="entry name" value="Alpha-galactosidase"/>
    <property type="match status" value="1"/>
</dbReference>
<keyword evidence="4 9" id="KW-0732">Signal</keyword>
<accession>A0A316I577</accession>
<dbReference type="Pfam" id="PF16499">
    <property type="entry name" value="Melibiase_2"/>
    <property type="match status" value="1"/>
</dbReference>